<dbReference type="EMBL" id="BARU01006693">
    <property type="protein sequence ID" value="GAH35569.1"/>
    <property type="molecule type" value="Genomic_DNA"/>
</dbReference>
<gene>
    <name evidence="1" type="ORF">S03H2_13180</name>
</gene>
<dbReference type="PANTHER" id="PTHR33254:SF4">
    <property type="entry name" value="4-HYDROXY-4-METHYL-2-OXOGLUTARATE ALDOLASE 3-RELATED"/>
    <property type="match status" value="1"/>
</dbReference>
<dbReference type="Pfam" id="PF03737">
    <property type="entry name" value="RraA-like"/>
    <property type="match status" value="1"/>
</dbReference>
<dbReference type="InterPro" id="IPR005493">
    <property type="entry name" value="RraA/RraA-like"/>
</dbReference>
<organism evidence="1">
    <name type="scientific">marine sediment metagenome</name>
    <dbReference type="NCBI Taxonomy" id="412755"/>
    <lineage>
        <taxon>unclassified sequences</taxon>
        <taxon>metagenomes</taxon>
        <taxon>ecological metagenomes</taxon>
    </lineage>
</organism>
<accession>X1G1X0</accession>
<name>X1G1X0_9ZZZZ</name>
<dbReference type="SUPFAM" id="SSF89562">
    <property type="entry name" value="RraA-like"/>
    <property type="match status" value="1"/>
</dbReference>
<protein>
    <recommendedName>
        <fullName evidence="2">RraA family protein</fullName>
    </recommendedName>
</protein>
<dbReference type="Gene3D" id="3.50.30.40">
    <property type="entry name" value="Ribonuclease E inhibitor RraA/RraA-like"/>
    <property type="match status" value="1"/>
</dbReference>
<proteinExistence type="predicted"/>
<dbReference type="InterPro" id="IPR036704">
    <property type="entry name" value="RraA/RraA-like_sf"/>
</dbReference>
<comment type="caution">
    <text evidence="1">The sequence shown here is derived from an EMBL/GenBank/DDBJ whole genome shotgun (WGS) entry which is preliminary data.</text>
</comment>
<reference evidence="1" key="1">
    <citation type="journal article" date="2014" name="Front. Microbiol.">
        <title>High frequency of phylogenetically diverse reductive dehalogenase-homologous genes in deep subseafloor sedimentary metagenomes.</title>
        <authorList>
            <person name="Kawai M."/>
            <person name="Futagami T."/>
            <person name="Toyoda A."/>
            <person name="Takaki Y."/>
            <person name="Nishi S."/>
            <person name="Hori S."/>
            <person name="Arai W."/>
            <person name="Tsubouchi T."/>
            <person name="Morono Y."/>
            <person name="Uchiyama I."/>
            <person name="Ito T."/>
            <person name="Fujiyama A."/>
            <person name="Inagaki F."/>
            <person name="Takami H."/>
        </authorList>
    </citation>
    <scope>NUCLEOTIDE SEQUENCE</scope>
    <source>
        <strain evidence="1">Expedition CK06-06</strain>
    </source>
</reference>
<evidence type="ECO:0000313" key="1">
    <source>
        <dbReference type="EMBL" id="GAH35569.1"/>
    </source>
</evidence>
<dbReference type="CDD" id="cd16841">
    <property type="entry name" value="RraA_family"/>
    <property type="match status" value="1"/>
</dbReference>
<evidence type="ECO:0008006" key="2">
    <source>
        <dbReference type="Google" id="ProtNLM"/>
    </source>
</evidence>
<dbReference type="PANTHER" id="PTHR33254">
    <property type="entry name" value="4-HYDROXY-4-METHYL-2-OXOGLUTARATE ALDOLASE 3-RELATED"/>
    <property type="match status" value="1"/>
</dbReference>
<dbReference type="AlphaFoldDB" id="X1G1X0"/>
<sequence length="226" mass="24793">MAAKEFDQKYRKRFEKMATTNLSDALDKVGIRGAVIGIRPMFDCPKIVGRAVTIKVTAAGMFKSKYHLGVQAIDVANPGDVIIIDNRGDLNNNCWGEILSMGAKMKGVSGVVVDGATRDIDASKEFGFPVYARGTVPITARGRIMQESFNEVIRIGDVQVRPGDIVMADINGVVVIPGEKLDEVLEAAETILQKETAMVEELRKGASVLEVDRKFAYETMLKKERK</sequence>